<proteinExistence type="predicted"/>
<dbReference type="EMBL" id="JACEFO010000638">
    <property type="protein sequence ID" value="KAF8762518.1"/>
    <property type="molecule type" value="Genomic_DNA"/>
</dbReference>
<protein>
    <submittedName>
        <fullName evidence="2">Uncharacterized protein</fullName>
    </submittedName>
</protein>
<reference evidence="2" key="1">
    <citation type="submission" date="2020-07" db="EMBL/GenBank/DDBJ databases">
        <title>Genome sequence and genetic diversity analysis of an under-domesticated orphan crop, white fonio (Digitaria exilis).</title>
        <authorList>
            <person name="Bennetzen J.L."/>
            <person name="Chen S."/>
            <person name="Ma X."/>
            <person name="Wang X."/>
            <person name="Yssel A.E.J."/>
            <person name="Chaluvadi S.R."/>
            <person name="Johnson M."/>
            <person name="Gangashetty P."/>
            <person name="Hamidou F."/>
            <person name="Sanogo M.D."/>
            <person name="Zwaenepoel A."/>
            <person name="Wallace J."/>
            <person name="Van De Peer Y."/>
            <person name="Van Deynze A."/>
        </authorList>
    </citation>
    <scope>NUCLEOTIDE SEQUENCE</scope>
    <source>
        <tissue evidence="2">Leaves</tissue>
    </source>
</reference>
<feature type="compositionally biased region" description="Polar residues" evidence="1">
    <location>
        <begin position="14"/>
        <end position="23"/>
    </location>
</feature>
<dbReference type="Proteomes" id="UP000636709">
    <property type="component" value="Unassembled WGS sequence"/>
</dbReference>
<keyword evidence="3" id="KW-1185">Reference proteome</keyword>
<evidence type="ECO:0000256" key="1">
    <source>
        <dbReference type="SAM" id="MobiDB-lite"/>
    </source>
</evidence>
<name>A0A835FJ84_9POAL</name>
<feature type="region of interest" description="Disordered" evidence="1">
    <location>
        <begin position="1"/>
        <end position="28"/>
    </location>
</feature>
<dbReference type="AlphaFoldDB" id="A0A835FJ84"/>
<evidence type="ECO:0000313" key="2">
    <source>
        <dbReference type="EMBL" id="KAF8762518.1"/>
    </source>
</evidence>
<organism evidence="2 3">
    <name type="scientific">Digitaria exilis</name>
    <dbReference type="NCBI Taxonomy" id="1010633"/>
    <lineage>
        <taxon>Eukaryota</taxon>
        <taxon>Viridiplantae</taxon>
        <taxon>Streptophyta</taxon>
        <taxon>Embryophyta</taxon>
        <taxon>Tracheophyta</taxon>
        <taxon>Spermatophyta</taxon>
        <taxon>Magnoliopsida</taxon>
        <taxon>Liliopsida</taxon>
        <taxon>Poales</taxon>
        <taxon>Poaceae</taxon>
        <taxon>PACMAD clade</taxon>
        <taxon>Panicoideae</taxon>
        <taxon>Panicodae</taxon>
        <taxon>Paniceae</taxon>
        <taxon>Anthephorinae</taxon>
        <taxon>Digitaria</taxon>
    </lineage>
</organism>
<sequence length="227" mass="24484">MTTPRPHGAGHGVRSSSPTSTLTADGGHQGSNHVLGALLYPSVPLWSFVSGAFEARDRATSLAGVPRVVIRDLPTPVHPSTPPPVTTSGVLLDDSDEVISPRSGRGSSIPSLKELFAEEEHEVSVRHRRARRKRAVDSASKVRRSHRLAAKEDPYYIDATTKATRVKAAKMELNRTSARMKTALAEAKILERPPPARIAAAKLRCLGRVCGLAHLSEVEDEVLDVTN</sequence>
<evidence type="ECO:0000313" key="3">
    <source>
        <dbReference type="Proteomes" id="UP000636709"/>
    </source>
</evidence>
<comment type="caution">
    <text evidence="2">The sequence shown here is derived from an EMBL/GenBank/DDBJ whole genome shotgun (WGS) entry which is preliminary data.</text>
</comment>
<accession>A0A835FJ84</accession>
<gene>
    <name evidence="2" type="ORF">HU200_009493</name>
</gene>